<dbReference type="Gene3D" id="3.30.70.580">
    <property type="entry name" value="Pseudouridine synthase I, catalytic domain, N-terminal subdomain"/>
    <property type="match status" value="1"/>
</dbReference>
<dbReference type="GO" id="GO:0003723">
    <property type="term" value="F:RNA binding"/>
    <property type="evidence" value="ECO:0007669"/>
    <property type="project" value="InterPro"/>
</dbReference>
<evidence type="ECO:0008006" key="7">
    <source>
        <dbReference type="Google" id="ProtNLM"/>
    </source>
</evidence>
<proteinExistence type="inferred from homology"/>
<dbReference type="InterPro" id="IPR001406">
    <property type="entry name" value="PsdUridine_synth_TruA"/>
</dbReference>
<gene>
    <name evidence="6" type="primary">ORF47081</name>
    <name evidence="5" type="synonym">ORF47075</name>
</gene>
<dbReference type="FunFam" id="3.30.70.580:FF:000002">
    <property type="entry name" value="tRNA pseudouridine synthase"/>
    <property type="match status" value="1"/>
</dbReference>
<dbReference type="GO" id="GO:0031119">
    <property type="term" value="P:tRNA pseudouridine synthesis"/>
    <property type="evidence" value="ECO:0007669"/>
    <property type="project" value="TreeGrafter"/>
</dbReference>
<keyword evidence="2" id="KW-0819">tRNA processing</keyword>
<dbReference type="GO" id="GO:0005634">
    <property type="term" value="C:nucleus"/>
    <property type="evidence" value="ECO:0007669"/>
    <property type="project" value="TreeGrafter"/>
</dbReference>
<protein>
    <recommendedName>
        <fullName evidence="7">Pseudouridine synthase I TruA alpha/beta domain-containing protein</fullName>
    </recommendedName>
</protein>
<evidence type="ECO:0000256" key="2">
    <source>
        <dbReference type="ARBA" id="ARBA00022694"/>
    </source>
</evidence>
<dbReference type="PANTHER" id="PTHR11142">
    <property type="entry name" value="PSEUDOURIDYLATE SYNTHASE"/>
    <property type="match status" value="1"/>
</dbReference>
<dbReference type="GO" id="GO:0009982">
    <property type="term" value="F:pseudouridine synthase activity"/>
    <property type="evidence" value="ECO:0007669"/>
    <property type="project" value="InterPro"/>
</dbReference>
<dbReference type="Gene3D" id="3.30.70.660">
    <property type="entry name" value="Pseudouridine synthase I, catalytic domain, C-terminal subdomain"/>
    <property type="match status" value="1"/>
</dbReference>
<dbReference type="SUPFAM" id="SSF55120">
    <property type="entry name" value="Pseudouridine synthase"/>
    <property type="match status" value="1"/>
</dbReference>
<organism evidence="6">
    <name type="scientific">Arion vulgaris</name>
    <dbReference type="NCBI Taxonomy" id="1028688"/>
    <lineage>
        <taxon>Eukaryota</taxon>
        <taxon>Metazoa</taxon>
        <taxon>Spiralia</taxon>
        <taxon>Lophotrochozoa</taxon>
        <taxon>Mollusca</taxon>
        <taxon>Gastropoda</taxon>
        <taxon>Heterobranchia</taxon>
        <taxon>Euthyneura</taxon>
        <taxon>Panpulmonata</taxon>
        <taxon>Eupulmonata</taxon>
        <taxon>Stylommatophora</taxon>
        <taxon>Helicina</taxon>
        <taxon>Arionoidea</taxon>
        <taxon>Arionidae</taxon>
        <taxon>Arion</taxon>
    </lineage>
</organism>
<dbReference type="InterPro" id="IPR020095">
    <property type="entry name" value="PsdUridine_synth_TruA_C"/>
</dbReference>
<evidence type="ECO:0000313" key="6">
    <source>
        <dbReference type="EMBL" id="CEK63078.1"/>
    </source>
</evidence>
<evidence type="ECO:0000256" key="3">
    <source>
        <dbReference type="ARBA" id="ARBA00023235"/>
    </source>
</evidence>
<accession>A0A0B6Z3F8</accession>
<comment type="similarity">
    <text evidence="1">Belongs to the tRNA pseudouridine synthase TruA family.</text>
</comment>
<dbReference type="InterPro" id="IPR020103">
    <property type="entry name" value="PsdUridine_synth_cat_dom_sf"/>
</dbReference>
<evidence type="ECO:0000256" key="1">
    <source>
        <dbReference type="ARBA" id="ARBA00009375"/>
    </source>
</evidence>
<evidence type="ECO:0000313" key="5">
    <source>
        <dbReference type="EMBL" id="CEK63077.1"/>
    </source>
</evidence>
<comment type="catalytic activity">
    <reaction evidence="4">
        <text>a uridine in tRNA = a pseudouridine in tRNA</text>
        <dbReference type="Rhea" id="RHEA:54572"/>
        <dbReference type="Rhea" id="RHEA-COMP:13339"/>
        <dbReference type="Rhea" id="RHEA-COMP:13934"/>
        <dbReference type="ChEBI" id="CHEBI:65314"/>
        <dbReference type="ChEBI" id="CHEBI:65315"/>
    </reaction>
</comment>
<dbReference type="GO" id="GO:1990481">
    <property type="term" value="P:mRNA pseudouridine synthesis"/>
    <property type="evidence" value="ECO:0007669"/>
    <property type="project" value="TreeGrafter"/>
</dbReference>
<evidence type="ECO:0000256" key="4">
    <source>
        <dbReference type="ARBA" id="ARBA00036943"/>
    </source>
</evidence>
<dbReference type="AlphaFoldDB" id="A0A0B6Z3F8"/>
<name>A0A0B6Z3F8_9EUPU</name>
<reference evidence="6" key="1">
    <citation type="submission" date="2014-12" db="EMBL/GenBank/DDBJ databases">
        <title>Insight into the proteome of Arion vulgaris.</title>
        <authorList>
            <person name="Aradska J."/>
            <person name="Bulat T."/>
            <person name="Smidak R."/>
            <person name="Sarate P."/>
            <person name="Gangsoo J."/>
            <person name="Sialana F."/>
            <person name="Bilban M."/>
            <person name="Lubec G."/>
        </authorList>
    </citation>
    <scope>NUCLEOTIDE SEQUENCE</scope>
    <source>
        <tissue evidence="6">Skin</tissue>
    </source>
</reference>
<keyword evidence="3" id="KW-0413">Isomerase</keyword>
<dbReference type="InterPro" id="IPR020094">
    <property type="entry name" value="TruA/RsuA/RluB/E/F_N"/>
</dbReference>
<sequence>MLKQILNYVQRVKSNSIYLKMAECLPVLLGKRPADSDIVDSERHKKKKHKKKNLVQLGQSEGCKRKIAMLVAYNGAGYYGVQVNPGFQTIESEIFPALVKVGAIPQDHAETPSKMWFQRGSRTDKGVSAVGQLFSMKAVLVPDLVERMNEILPSQIRVIAYVRTTNGFDSKNWCDSRTYMYMTPTFAFAPFTKFITEEYRTEPEIITKVRNVLGMFVGTHNFTTLHLE</sequence>
<dbReference type="EMBL" id="HACG01016212">
    <property type="protein sequence ID" value="CEK63077.1"/>
    <property type="molecule type" value="Transcribed_RNA"/>
</dbReference>
<dbReference type="EMBL" id="HACG01016213">
    <property type="protein sequence ID" value="CEK63078.1"/>
    <property type="molecule type" value="Transcribed_RNA"/>
</dbReference>
<dbReference type="PANTHER" id="PTHR11142:SF4">
    <property type="entry name" value="PSEUDOURIDYLATE SYNTHASE 1 HOMOLOG"/>
    <property type="match status" value="1"/>
</dbReference>